<evidence type="ECO:0000256" key="3">
    <source>
        <dbReference type="ARBA" id="ARBA00023163"/>
    </source>
</evidence>
<dbReference type="PANTHER" id="PTHR42756:SF1">
    <property type="entry name" value="TRANSCRIPTIONAL REPRESSOR OF EMRAB OPERON"/>
    <property type="match status" value="1"/>
</dbReference>
<evidence type="ECO:0000313" key="5">
    <source>
        <dbReference type="EMBL" id="NJB65063.1"/>
    </source>
</evidence>
<dbReference type="Pfam" id="PF01047">
    <property type="entry name" value="MarR"/>
    <property type="match status" value="1"/>
</dbReference>
<accession>A0ABX0WPE2</accession>
<keyword evidence="3" id="KW-0804">Transcription</keyword>
<dbReference type="SUPFAM" id="SSF46785">
    <property type="entry name" value="Winged helix' DNA-binding domain"/>
    <property type="match status" value="1"/>
</dbReference>
<evidence type="ECO:0000256" key="1">
    <source>
        <dbReference type="ARBA" id="ARBA00023015"/>
    </source>
</evidence>
<keyword evidence="6" id="KW-1185">Reference proteome</keyword>
<dbReference type="PANTHER" id="PTHR42756">
    <property type="entry name" value="TRANSCRIPTIONAL REGULATOR, MARR"/>
    <property type="match status" value="1"/>
</dbReference>
<evidence type="ECO:0000259" key="4">
    <source>
        <dbReference type="PROSITE" id="PS50995"/>
    </source>
</evidence>
<organism evidence="5 6">
    <name type="scientific">Paenalcaligenes hominis</name>
    <dbReference type="NCBI Taxonomy" id="643674"/>
    <lineage>
        <taxon>Bacteria</taxon>
        <taxon>Pseudomonadati</taxon>
        <taxon>Pseudomonadota</taxon>
        <taxon>Betaproteobacteria</taxon>
        <taxon>Burkholderiales</taxon>
        <taxon>Alcaligenaceae</taxon>
        <taxon>Paenalcaligenes</taxon>
    </lineage>
</organism>
<comment type="caution">
    <text evidence="5">The sequence shown here is derived from an EMBL/GenBank/DDBJ whole genome shotgun (WGS) entry which is preliminary data.</text>
</comment>
<keyword evidence="2 5" id="KW-0238">DNA-binding</keyword>
<dbReference type="SMART" id="SM00347">
    <property type="entry name" value="HTH_MARR"/>
    <property type="match status" value="1"/>
</dbReference>
<dbReference type="PROSITE" id="PS50995">
    <property type="entry name" value="HTH_MARR_2"/>
    <property type="match status" value="1"/>
</dbReference>
<dbReference type="InterPro" id="IPR000835">
    <property type="entry name" value="HTH_MarR-typ"/>
</dbReference>
<dbReference type="EMBL" id="JAATIZ010000002">
    <property type="protein sequence ID" value="NJB65063.1"/>
    <property type="molecule type" value="Genomic_DNA"/>
</dbReference>
<dbReference type="GO" id="GO:0003677">
    <property type="term" value="F:DNA binding"/>
    <property type="evidence" value="ECO:0007669"/>
    <property type="project" value="UniProtKB-KW"/>
</dbReference>
<protein>
    <submittedName>
        <fullName evidence="5">DNA-binding MarR family transcriptional regulator</fullName>
    </submittedName>
</protein>
<dbReference type="PRINTS" id="PR00598">
    <property type="entry name" value="HTHMARR"/>
</dbReference>
<feature type="domain" description="HTH marR-type" evidence="4">
    <location>
        <begin position="15"/>
        <end position="147"/>
    </location>
</feature>
<proteinExistence type="predicted"/>
<dbReference type="Proteomes" id="UP000783934">
    <property type="component" value="Unassembled WGS sequence"/>
</dbReference>
<sequence length="153" mass="16814">MTEKPTTTLPEYDVTEQIGHLLRRATQRHTAIFQQHIGDSQLTAIQFVTLCALYDKGPSSQIELVAATAVDQATIRGIINRLKSRGLVLLSTSLDDKRKVIISLSPEGKALIEQTIPRAQHISQLTLGNLNPAEQIAIVYLLKKMSDDNGVVS</sequence>
<gene>
    <name evidence="5" type="ORF">GGR41_001292</name>
</gene>
<dbReference type="Gene3D" id="1.10.10.10">
    <property type="entry name" value="Winged helix-like DNA-binding domain superfamily/Winged helix DNA-binding domain"/>
    <property type="match status" value="1"/>
</dbReference>
<keyword evidence="1" id="KW-0805">Transcription regulation</keyword>
<evidence type="ECO:0000313" key="6">
    <source>
        <dbReference type="Proteomes" id="UP000783934"/>
    </source>
</evidence>
<reference evidence="5 6" key="1">
    <citation type="submission" date="2020-03" db="EMBL/GenBank/DDBJ databases">
        <title>Genomic Encyclopedia of Type Strains, Phase IV (KMG-IV): sequencing the most valuable type-strain genomes for metagenomic binning, comparative biology and taxonomic classification.</title>
        <authorList>
            <person name="Goeker M."/>
        </authorList>
    </citation>
    <scope>NUCLEOTIDE SEQUENCE [LARGE SCALE GENOMIC DNA]</scope>
    <source>
        <strain evidence="5 6">DSM 26613</strain>
    </source>
</reference>
<dbReference type="InterPro" id="IPR036388">
    <property type="entry name" value="WH-like_DNA-bd_sf"/>
</dbReference>
<evidence type="ECO:0000256" key="2">
    <source>
        <dbReference type="ARBA" id="ARBA00023125"/>
    </source>
</evidence>
<dbReference type="RefSeq" id="WP_167661127.1">
    <property type="nucleotide sequence ID" value="NZ_JAATIZ010000002.1"/>
</dbReference>
<name>A0ABX0WPE2_9BURK</name>
<dbReference type="InterPro" id="IPR036390">
    <property type="entry name" value="WH_DNA-bd_sf"/>
</dbReference>